<dbReference type="AlphaFoldDB" id="A0AAV9Z1P7"/>
<name>A0AAV9Z1P7_9AGAR</name>
<accession>A0AAV9Z1P7</accession>
<keyword evidence="2" id="KW-1185">Reference proteome</keyword>
<dbReference type="EMBL" id="JAWWNJ010000241">
    <property type="protein sequence ID" value="KAK6968881.1"/>
    <property type="molecule type" value="Genomic_DNA"/>
</dbReference>
<comment type="caution">
    <text evidence="1">The sequence shown here is derived from an EMBL/GenBank/DDBJ whole genome shotgun (WGS) entry which is preliminary data.</text>
</comment>
<dbReference type="Proteomes" id="UP001362999">
    <property type="component" value="Unassembled WGS sequence"/>
</dbReference>
<evidence type="ECO:0000313" key="1">
    <source>
        <dbReference type="EMBL" id="KAK6968881.1"/>
    </source>
</evidence>
<protein>
    <submittedName>
        <fullName evidence="1">Uncharacterized protein</fullName>
    </submittedName>
</protein>
<organism evidence="1 2">
    <name type="scientific">Favolaschia claudopus</name>
    <dbReference type="NCBI Taxonomy" id="2862362"/>
    <lineage>
        <taxon>Eukaryota</taxon>
        <taxon>Fungi</taxon>
        <taxon>Dikarya</taxon>
        <taxon>Basidiomycota</taxon>
        <taxon>Agaricomycotina</taxon>
        <taxon>Agaricomycetes</taxon>
        <taxon>Agaricomycetidae</taxon>
        <taxon>Agaricales</taxon>
        <taxon>Marasmiineae</taxon>
        <taxon>Mycenaceae</taxon>
        <taxon>Favolaschia</taxon>
    </lineage>
</organism>
<reference evidence="1 2" key="1">
    <citation type="journal article" date="2024" name="J Genomics">
        <title>Draft genome sequencing and assembly of Favolaschia claudopus CIRM-BRFM 2984 isolated from oak limbs.</title>
        <authorList>
            <person name="Navarro D."/>
            <person name="Drula E."/>
            <person name="Chaduli D."/>
            <person name="Cazenave R."/>
            <person name="Ahrendt S."/>
            <person name="Wang J."/>
            <person name="Lipzen A."/>
            <person name="Daum C."/>
            <person name="Barry K."/>
            <person name="Grigoriev I.V."/>
            <person name="Favel A."/>
            <person name="Rosso M.N."/>
            <person name="Martin F."/>
        </authorList>
    </citation>
    <scope>NUCLEOTIDE SEQUENCE [LARGE SCALE GENOMIC DNA]</scope>
    <source>
        <strain evidence="1 2">CIRM-BRFM 2984</strain>
    </source>
</reference>
<feature type="non-terminal residue" evidence="1">
    <location>
        <position position="1"/>
    </location>
</feature>
<proteinExistence type="predicted"/>
<sequence>PEGLNVAALISAKGAQLRFWIIKTNEASEKKVLTLSGTVDQQRTRLADYYGFDL</sequence>
<evidence type="ECO:0000313" key="2">
    <source>
        <dbReference type="Proteomes" id="UP001362999"/>
    </source>
</evidence>
<feature type="non-terminal residue" evidence="1">
    <location>
        <position position="54"/>
    </location>
</feature>
<gene>
    <name evidence="1" type="ORF">R3P38DRAFT_2472789</name>
</gene>